<evidence type="ECO:0000313" key="4">
    <source>
        <dbReference type="Proteomes" id="UP000255231"/>
    </source>
</evidence>
<dbReference type="AlphaFoldDB" id="A0A381FAY8"/>
<dbReference type="EMBL" id="UFVS01000001">
    <property type="protein sequence ID" value="SUX43749.1"/>
    <property type="molecule type" value="Genomic_DNA"/>
</dbReference>
<sequence>MVSFGKKEHLKRIMRNILLIILATILCSCKKDNFEIKILNTSISTNDSVRFELYNNTNEHYLFYFENPKLDYNSKSKNPIIAEVSAENIAAKVEVSSDPLYILNENGSFNPQDIKEMEKYSTLAKKRIHRVISPQSSVIFTLPFIDSTNIKGGKTYPILDDKKRYHLKIKMDIDTNLIDKKELENIKYNYKNNIKFFHGKLASKTLKLK</sequence>
<reference evidence="2 4" key="2">
    <citation type="submission" date="2018-06" db="EMBL/GenBank/DDBJ databases">
        <authorList>
            <consortium name="Pathogen Informatics"/>
            <person name="Doyle S."/>
        </authorList>
    </citation>
    <scope>NUCLEOTIDE SEQUENCE [LARGE SCALE GENOMIC DNA]</scope>
    <source>
        <strain evidence="2 4">NCTC13560</strain>
    </source>
</reference>
<reference evidence="1 3" key="1">
    <citation type="submission" date="2017-01" db="EMBL/GenBank/DDBJ databases">
        <authorList>
            <person name="Varghese N."/>
            <person name="Submissions S."/>
        </authorList>
    </citation>
    <scope>NUCLEOTIDE SEQUENCE [LARGE SCALE GENOMIC DNA]</scope>
    <source>
        <strain evidence="1 3">ATCC 27950</strain>
    </source>
</reference>
<keyword evidence="3" id="KW-1185">Reference proteome</keyword>
<evidence type="ECO:0000313" key="3">
    <source>
        <dbReference type="Proteomes" id="UP000185725"/>
    </source>
</evidence>
<proteinExistence type="predicted"/>
<evidence type="ECO:0000313" key="1">
    <source>
        <dbReference type="EMBL" id="SIQ91479.1"/>
    </source>
</evidence>
<name>A0A381FAY8_9FLAO</name>
<dbReference type="EMBL" id="FTMF01000010">
    <property type="protein sequence ID" value="SIQ91479.1"/>
    <property type="molecule type" value="Genomic_DNA"/>
</dbReference>
<accession>A0A381FAY8</accession>
<protein>
    <recommendedName>
        <fullName evidence="5">Lipoprotein</fullName>
    </recommendedName>
</protein>
<dbReference type="Proteomes" id="UP000255231">
    <property type="component" value="Unassembled WGS sequence"/>
</dbReference>
<dbReference type="PROSITE" id="PS51257">
    <property type="entry name" value="PROKAR_LIPOPROTEIN"/>
    <property type="match status" value="1"/>
</dbReference>
<organism evidence="2 4">
    <name type="scientific">Chryseobacterium indoltheticum</name>
    <dbReference type="NCBI Taxonomy" id="254"/>
    <lineage>
        <taxon>Bacteria</taxon>
        <taxon>Pseudomonadati</taxon>
        <taxon>Bacteroidota</taxon>
        <taxon>Flavobacteriia</taxon>
        <taxon>Flavobacteriales</taxon>
        <taxon>Weeksellaceae</taxon>
        <taxon>Chryseobacterium group</taxon>
        <taxon>Chryseobacterium</taxon>
    </lineage>
</organism>
<dbReference type="KEGG" id="cil:EG358_07905"/>
<evidence type="ECO:0008006" key="5">
    <source>
        <dbReference type="Google" id="ProtNLM"/>
    </source>
</evidence>
<gene>
    <name evidence="2" type="ORF">NCTC13560_02192</name>
    <name evidence="1" type="ORF">SAMN05421682_11012</name>
</gene>
<dbReference type="Proteomes" id="UP000185725">
    <property type="component" value="Unassembled WGS sequence"/>
</dbReference>
<evidence type="ECO:0000313" key="2">
    <source>
        <dbReference type="EMBL" id="SUX43749.1"/>
    </source>
</evidence>